<feature type="region of interest" description="Disordered" evidence="1">
    <location>
        <begin position="1"/>
        <end position="43"/>
    </location>
</feature>
<dbReference type="Gene3D" id="3.40.1410.10">
    <property type="entry name" value="Chorismate lyase-like"/>
    <property type="match status" value="1"/>
</dbReference>
<name>A0A1I0HDR5_9ACTN</name>
<organism evidence="2 3">
    <name type="scientific">Nonomuraea wenchangensis</name>
    <dbReference type="NCBI Taxonomy" id="568860"/>
    <lineage>
        <taxon>Bacteria</taxon>
        <taxon>Bacillati</taxon>
        <taxon>Actinomycetota</taxon>
        <taxon>Actinomycetes</taxon>
        <taxon>Streptosporangiales</taxon>
        <taxon>Streptosporangiaceae</taxon>
        <taxon>Nonomuraea</taxon>
    </lineage>
</organism>
<keyword evidence="3" id="KW-1185">Reference proteome</keyword>
<gene>
    <name evidence="2" type="ORF">SAMN05421811_104227</name>
</gene>
<evidence type="ECO:0000313" key="2">
    <source>
        <dbReference type="EMBL" id="SET81146.1"/>
    </source>
</evidence>
<dbReference type="OrthoDB" id="3690060at2"/>
<dbReference type="EMBL" id="FOHX01000004">
    <property type="protein sequence ID" value="SET81146.1"/>
    <property type="molecule type" value="Genomic_DNA"/>
</dbReference>
<evidence type="ECO:0000256" key="1">
    <source>
        <dbReference type="SAM" id="MobiDB-lite"/>
    </source>
</evidence>
<dbReference type="STRING" id="568860.SAMN05421811_104227"/>
<keyword evidence="2" id="KW-0456">Lyase</keyword>
<dbReference type="InterPro" id="IPR028978">
    <property type="entry name" value="Chorismate_lyase_/UTRA_dom_sf"/>
</dbReference>
<keyword evidence="2" id="KW-0670">Pyruvate</keyword>
<evidence type="ECO:0000313" key="3">
    <source>
        <dbReference type="Proteomes" id="UP000199361"/>
    </source>
</evidence>
<protein>
    <submittedName>
        <fullName evidence="2">4-hydroxybenzoate synthetase (Chorismate-pyruvate lyase)</fullName>
    </submittedName>
</protein>
<dbReference type="SUPFAM" id="SSF64288">
    <property type="entry name" value="Chorismate lyase-like"/>
    <property type="match status" value="1"/>
</dbReference>
<accession>A0A1I0HDR5</accession>
<proteinExistence type="predicted"/>
<dbReference type="AlphaFoldDB" id="A0A1I0HDR5"/>
<dbReference type="Pfam" id="PF01947">
    <property type="entry name" value="Rv2949c-like"/>
    <property type="match status" value="1"/>
</dbReference>
<dbReference type="RefSeq" id="WP_091081191.1">
    <property type="nucleotide sequence ID" value="NZ_FOHX01000004.1"/>
</dbReference>
<dbReference type="InterPro" id="IPR002800">
    <property type="entry name" value="Rv2949c-like"/>
</dbReference>
<dbReference type="Proteomes" id="UP000199361">
    <property type="component" value="Unassembled WGS sequence"/>
</dbReference>
<feature type="compositionally biased region" description="Pro residues" evidence="1">
    <location>
        <begin position="1"/>
        <end position="12"/>
    </location>
</feature>
<dbReference type="GO" id="GO:0016829">
    <property type="term" value="F:lyase activity"/>
    <property type="evidence" value="ECO:0007669"/>
    <property type="project" value="UniProtKB-KW"/>
</dbReference>
<reference evidence="2 3" key="1">
    <citation type="submission" date="2016-10" db="EMBL/GenBank/DDBJ databases">
        <authorList>
            <person name="de Groot N.N."/>
        </authorList>
    </citation>
    <scope>NUCLEOTIDE SEQUENCE [LARGE SCALE GENOMIC DNA]</scope>
    <source>
        <strain evidence="2 3">CGMCC 4.5598</strain>
    </source>
</reference>
<sequence length="226" mass="24046">MTHSPPASPPPAHALRDAGGPQDAPADHATPPHRLHTSSPAYRPAGLLPVPASSFTSAITRMLLASDGSTTLLLEALTGGPISVHLQSLTDQPAAGMPADVRALLQLTSDATVTIRRSLLHDHHDTPLSRNEVITPPSTPLMQRIATDPAQPLGLNLIAHDIDHSRHLRCTGLARWSANQRETASKAYLIRAADMPLMLVWETFNPAVVPRGHHGPASNPATRFAS</sequence>